<gene>
    <name evidence="2" type="ORF">GAN93_07750</name>
</gene>
<sequence length="364" mass="41468">MNTNDTILFNVNDGLGKVVDYSHISGENQDMLCGNYLREQAELALGGTYIPEETIYCLQMDKDIDMDTPSVIHEVMYNGELEELPSISLRSLVFAHEISARGLPIHMFDTVALLERINDSADTAKVLEAYIHYHSEKMDNTRERTVTAIQSGNGVLLFDDTGRGIHCMERYLQYLADNYFSSALRGVDSLEIYYFSTANNIIVEDSRQCAAMFTPEMPHCFIPSEAVYYPKDLMKDHSPSVRCSMKPDKSDYDNFLSRFNLDRSELMTDIARLDEIYKNGIDISKPGYGFIHENSFEKILEKLTHSYLKKSEHSPLSEALQKTAKDVAGRILQTEYNVRGYEPSKPEKKEAKKEARKKSGLIKL</sequence>
<dbReference type="InterPro" id="IPR046110">
    <property type="entry name" value="DUF6047"/>
</dbReference>
<feature type="region of interest" description="Disordered" evidence="1">
    <location>
        <begin position="338"/>
        <end position="364"/>
    </location>
</feature>
<name>A0A7J5JQA5_BACT4</name>
<protein>
    <submittedName>
        <fullName evidence="2">Uncharacterized protein</fullName>
    </submittedName>
</protein>
<accession>A0A7J5JQA5</accession>
<dbReference type="EMBL" id="WCSB01000005">
    <property type="protein sequence ID" value="KAB4453610.1"/>
    <property type="molecule type" value="Genomic_DNA"/>
</dbReference>
<proteinExistence type="predicted"/>
<organism evidence="2 3">
    <name type="scientific">Bacteroides thetaiotaomicron</name>
    <dbReference type="NCBI Taxonomy" id="818"/>
    <lineage>
        <taxon>Bacteria</taxon>
        <taxon>Pseudomonadati</taxon>
        <taxon>Bacteroidota</taxon>
        <taxon>Bacteroidia</taxon>
        <taxon>Bacteroidales</taxon>
        <taxon>Bacteroidaceae</taxon>
        <taxon>Bacteroides</taxon>
    </lineage>
</organism>
<dbReference type="AlphaFoldDB" id="A0A7J5JQA5"/>
<evidence type="ECO:0000313" key="2">
    <source>
        <dbReference type="EMBL" id="KAB4453610.1"/>
    </source>
</evidence>
<evidence type="ECO:0000313" key="3">
    <source>
        <dbReference type="Proteomes" id="UP000460317"/>
    </source>
</evidence>
<feature type="compositionally biased region" description="Basic and acidic residues" evidence="1">
    <location>
        <begin position="342"/>
        <end position="353"/>
    </location>
</feature>
<evidence type="ECO:0000256" key="1">
    <source>
        <dbReference type="SAM" id="MobiDB-lite"/>
    </source>
</evidence>
<feature type="compositionally biased region" description="Basic residues" evidence="1">
    <location>
        <begin position="354"/>
        <end position="364"/>
    </location>
</feature>
<dbReference type="RefSeq" id="WP_130041473.1">
    <property type="nucleotide sequence ID" value="NZ_RCXW01000005.1"/>
</dbReference>
<comment type="caution">
    <text evidence="2">The sequence shown here is derived from an EMBL/GenBank/DDBJ whole genome shotgun (WGS) entry which is preliminary data.</text>
</comment>
<dbReference type="Pfam" id="PF19513">
    <property type="entry name" value="DUF6047"/>
    <property type="match status" value="1"/>
</dbReference>
<reference evidence="2 3" key="1">
    <citation type="journal article" date="2019" name="Nat. Med.">
        <title>A library of human gut bacterial isolates paired with longitudinal multiomics data enables mechanistic microbiome research.</title>
        <authorList>
            <person name="Poyet M."/>
            <person name="Groussin M."/>
            <person name="Gibbons S.M."/>
            <person name="Avila-Pacheco J."/>
            <person name="Jiang X."/>
            <person name="Kearney S.M."/>
            <person name="Perrotta A.R."/>
            <person name="Berdy B."/>
            <person name="Zhao S."/>
            <person name="Lieberman T.D."/>
            <person name="Swanson P.K."/>
            <person name="Smith M."/>
            <person name="Roesemann S."/>
            <person name="Alexander J.E."/>
            <person name="Rich S.A."/>
            <person name="Livny J."/>
            <person name="Vlamakis H."/>
            <person name="Clish C."/>
            <person name="Bullock K."/>
            <person name="Deik A."/>
            <person name="Scott J."/>
            <person name="Pierce K.A."/>
            <person name="Xavier R.J."/>
            <person name="Alm E.J."/>
        </authorList>
    </citation>
    <scope>NUCLEOTIDE SEQUENCE [LARGE SCALE GENOMIC DNA]</scope>
    <source>
        <strain evidence="2 3">BIOML-A165</strain>
    </source>
</reference>
<dbReference type="Proteomes" id="UP000460317">
    <property type="component" value="Unassembled WGS sequence"/>
</dbReference>